<keyword evidence="2" id="KW-0963">Cytoplasm</keyword>
<proteinExistence type="inferred from homology"/>
<organism evidence="6">
    <name type="scientific">Blastocystis hominis</name>
    <dbReference type="NCBI Taxonomy" id="12968"/>
    <lineage>
        <taxon>Eukaryota</taxon>
        <taxon>Sar</taxon>
        <taxon>Stramenopiles</taxon>
        <taxon>Bigyra</taxon>
        <taxon>Opalozoa</taxon>
        <taxon>Opalinata</taxon>
        <taxon>Blastocystidae</taxon>
        <taxon>Blastocystis</taxon>
    </lineage>
</organism>
<sequence>MSASLFYSAKSDIELSDIIISFLCALHVGNRVEEEEANKIKEQLQELISSQKNGEFAISCCKELLANCNNVQDKDIESIFYILMEVLKKQGMTEEVKNTCLEICDLLFSSSLLITLKARLCSFCAVYYPQFDAFLQILPKSLEEFYKFLMSQNNDFWSDVIEDYRGVLLSLHQTLTSMKRESLLSLSFTSRKEAYLCLLKLLSTYTATDAEYQKYAVECAVTQLKHMILDEDTRAREQSVFAGLQQSHPNLFQLLHIVNKGDIAGLEAFVKEHAEVLSEFELSETTMLRQCRMLAFTKLCNGKQLMTYKEIAEHLHVSENEAERCVVDVVKNGLVEGKMDQMKGEFVVSRILCSVVDGEWENMLEKVIQWKENVQYILDSCNTYTISEN</sequence>
<dbReference type="OrthoDB" id="417252at2759"/>
<gene>
    <name evidence="6" type="ORF">GSBLH_T00006620001</name>
</gene>
<protein>
    <recommendedName>
        <fullName evidence="5">PCI domain-containing protein</fullName>
    </recommendedName>
</protein>
<dbReference type="InterPro" id="IPR000717">
    <property type="entry name" value="PCI_dom"/>
</dbReference>
<evidence type="ECO:0000256" key="2">
    <source>
        <dbReference type="ARBA" id="ARBA00022490"/>
    </source>
</evidence>
<dbReference type="PANTHER" id="PTHR15350">
    <property type="entry name" value="COP9 SIGNALOSOME COMPLEX SUBUNIT 7/DENDRITIC CELL PROTEIN GA17"/>
    <property type="match status" value="1"/>
</dbReference>
<dbReference type="SUPFAM" id="SSF48371">
    <property type="entry name" value="ARM repeat"/>
    <property type="match status" value="1"/>
</dbReference>
<dbReference type="InterPro" id="IPR045237">
    <property type="entry name" value="COPS7/eIF3m"/>
</dbReference>
<keyword evidence="4" id="KW-0648">Protein biosynthesis</keyword>
<keyword evidence="7" id="KW-1185">Reference proteome</keyword>
<dbReference type="FunCoup" id="D8M6M2">
    <property type="interactions" value="708"/>
</dbReference>
<evidence type="ECO:0000256" key="4">
    <source>
        <dbReference type="ARBA" id="ARBA00022917"/>
    </source>
</evidence>
<evidence type="ECO:0000313" key="7">
    <source>
        <dbReference type="Proteomes" id="UP000008312"/>
    </source>
</evidence>
<reference evidence="6" key="1">
    <citation type="submission" date="2010-02" db="EMBL/GenBank/DDBJ databases">
        <title>Sequencing and annotation of the Blastocystis hominis genome.</title>
        <authorList>
            <person name="Wincker P."/>
        </authorList>
    </citation>
    <scope>NUCLEOTIDE SEQUENCE</scope>
    <source>
        <strain evidence="6">Singapore isolate B</strain>
    </source>
</reference>
<dbReference type="Proteomes" id="UP000008312">
    <property type="component" value="Unassembled WGS sequence"/>
</dbReference>
<dbReference type="SUPFAM" id="SSF46785">
    <property type="entry name" value="Winged helix' DNA-binding domain"/>
    <property type="match status" value="1"/>
</dbReference>
<evidence type="ECO:0000313" key="6">
    <source>
        <dbReference type="EMBL" id="CBK23440.2"/>
    </source>
</evidence>
<dbReference type="GO" id="GO:0002183">
    <property type="term" value="P:cytoplasmic translational initiation"/>
    <property type="evidence" value="ECO:0007669"/>
    <property type="project" value="TreeGrafter"/>
</dbReference>
<dbReference type="PANTHER" id="PTHR15350:SF2">
    <property type="entry name" value="EUKARYOTIC TRANSLATION INITIATION FACTOR 3 SUBUNIT M"/>
    <property type="match status" value="1"/>
</dbReference>
<dbReference type="GO" id="GO:0005852">
    <property type="term" value="C:eukaryotic translation initiation factor 3 complex"/>
    <property type="evidence" value="ECO:0007669"/>
    <property type="project" value="TreeGrafter"/>
</dbReference>
<dbReference type="GeneID" id="24922744"/>
<dbReference type="PROSITE" id="PS50250">
    <property type="entry name" value="PCI"/>
    <property type="match status" value="1"/>
</dbReference>
<evidence type="ECO:0000259" key="5">
    <source>
        <dbReference type="PROSITE" id="PS50250"/>
    </source>
</evidence>
<keyword evidence="3" id="KW-0396">Initiation factor</keyword>
<accession>D8M6M2</accession>
<dbReference type="InterPro" id="IPR036390">
    <property type="entry name" value="WH_DNA-bd_sf"/>
</dbReference>
<dbReference type="InParanoid" id="D8M6M2"/>
<dbReference type="AlphaFoldDB" id="D8M6M2"/>
<evidence type="ECO:0000256" key="1">
    <source>
        <dbReference type="ARBA" id="ARBA00008482"/>
    </source>
</evidence>
<evidence type="ECO:0000256" key="3">
    <source>
        <dbReference type="ARBA" id="ARBA00022540"/>
    </source>
</evidence>
<dbReference type="GO" id="GO:0003743">
    <property type="term" value="F:translation initiation factor activity"/>
    <property type="evidence" value="ECO:0007669"/>
    <property type="project" value="UniProtKB-KW"/>
</dbReference>
<dbReference type="OMA" id="SRCSEHI"/>
<dbReference type="InterPro" id="IPR016024">
    <property type="entry name" value="ARM-type_fold"/>
</dbReference>
<dbReference type="Pfam" id="PF01399">
    <property type="entry name" value="PCI"/>
    <property type="match status" value="1"/>
</dbReference>
<name>D8M6M2_BLAHO</name>
<comment type="similarity">
    <text evidence="1">Belongs to the CSN7/EIF3M family. CSN7 subfamily.</text>
</comment>
<feature type="domain" description="PCI" evidence="5">
    <location>
        <begin position="190"/>
        <end position="353"/>
    </location>
</feature>
<dbReference type="RefSeq" id="XP_012897488.1">
    <property type="nucleotide sequence ID" value="XM_013042034.1"/>
</dbReference>
<dbReference type="EMBL" id="FN668661">
    <property type="protein sequence ID" value="CBK23440.2"/>
    <property type="molecule type" value="Genomic_DNA"/>
</dbReference>